<evidence type="ECO:0000313" key="2">
    <source>
        <dbReference type="EMBL" id="QIX02015.1"/>
    </source>
</evidence>
<sequence length="247" mass="26411">MPSTWAISAIALATLLRAVSAQGMTMVPAAFDATAYNQMVDCIKETGVNYDVAIDDGRTVIIPAEGQQINLDDTDKALGTCLDTYAPVLMMAVDDGRDNTAEKPSQSLDLATADWALSNGAQGMTSQNGSLGAIEERAPLSGSLLATRAAPRAYFYAYGSFEKKCHSPGHVATYTGQCKSQASAYTSIAFGNADPTHTLRVSLWPHHDCGRGYAKGKDGRRNISVAPNHDSTCQEKTTYSWYGVYCC</sequence>
<dbReference type="Proteomes" id="UP000503462">
    <property type="component" value="Chromosome 5"/>
</dbReference>
<name>A0A6H0Y532_9PEZI</name>
<proteinExistence type="predicted"/>
<evidence type="ECO:0000256" key="1">
    <source>
        <dbReference type="SAM" id="SignalP"/>
    </source>
</evidence>
<accession>A0A6H0Y532</accession>
<dbReference type="OrthoDB" id="4398414at2759"/>
<dbReference type="AlphaFoldDB" id="A0A6H0Y532"/>
<evidence type="ECO:0000313" key="3">
    <source>
        <dbReference type="Proteomes" id="UP000503462"/>
    </source>
</evidence>
<keyword evidence="3" id="KW-1185">Reference proteome</keyword>
<organism evidence="2 3">
    <name type="scientific">Peltaster fructicola</name>
    <dbReference type="NCBI Taxonomy" id="286661"/>
    <lineage>
        <taxon>Eukaryota</taxon>
        <taxon>Fungi</taxon>
        <taxon>Dikarya</taxon>
        <taxon>Ascomycota</taxon>
        <taxon>Pezizomycotina</taxon>
        <taxon>Dothideomycetes</taxon>
        <taxon>Dothideomycetes incertae sedis</taxon>
        <taxon>Peltaster</taxon>
    </lineage>
</organism>
<dbReference type="EMBL" id="CP051143">
    <property type="protein sequence ID" value="QIX02015.1"/>
    <property type="molecule type" value="Genomic_DNA"/>
</dbReference>
<keyword evidence="1" id="KW-0732">Signal</keyword>
<reference evidence="2 3" key="1">
    <citation type="journal article" date="2016" name="Sci. Rep.">
        <title>Peltaster fructicola genome reveals evolution from an invasive phytopathogen to an ectophytic parasite.</title>
        <authorList>
            <person name="Xu C."/>
            <person name="Chen H."/>
            <person name="Gleason M.L."/>
            <person name="Xu J.R."/>
            <person name="Liu H."/>
            <person name="Zhang R."/>
            <person name="Sun G."/>
        </authorList>
    </citation>
    <scope>NUCLEOTIDE SEQUENCE [LARGE SCALE GENOMIC DNA]</scope>
    <source>
        <strain evidence="2 3">LNHT1506</strain>
    </source>
</reference>
<gene>
    <name evidence="2" type="ORF">AMS68_007532</name>
</gene>
<feature type="signal peptide" evidence="1">
    <location>
        <begin position="1"/>
        <end position="21"/>
    </location>
</feature>
<feature type="chain" id="PRO_5026158470" evidence="1">
    <location>
        <begin position="22"/>
        <end position="247"/>
    </location>
</feature>
<protein>
    <submittedName>
        <fullName evidence="2">Uncharacterized protein</fullName>
    </submittedName>
</protein>